<name>A0ABR0SG05_9HYPO</name>
<dbReference type="PIRSF" id="PIRSF037514">
    <property type="entry name" value="Rab_ger_ger_transf_A_fun"/>
    <property type="match status" value="1"/>
</dbReference>
<dbReference type="EMBL" id="JAVFKD010000014">
    <property type="protein sequence ID" value="KAK5991108.1"/>
    <property type="molecule type" value="Genomic_DNA"/>
</dbReference>
<dbReference type="Pfam" id="PF00996">
    <property type="entry name" value="GDI"/>
    <property type="match status" value="1"/>
</dbReference>
<dbReference type="PANTHER" id="PTHR11787">
    <property type="entry name" value="RAB GDP-DISSOCIATION INHIBITOR"/>
    <property type="match status" value="1"/>
</dbReference>
<dbReference type="InterPro" id="IPR018203">
    <property type="entry name" value="GDP_dissociation_inhibitor"/>
</dbReference>
<evidence type="ECO:0000256" key="1">
    <source>
        <dbReference type="ARBA" id="ARBA00005593"/>
    </source>
</evidence>
<evidence type="ECO:0000256" key="2">
    <source>
        <dbReference type="PIRNR" id="PIRNR037514"/>
    </source>
</evidence>
<protein>
    <recommendedName>
        <fullName evidence="2">Rab proteins geranylgeranyltransferase</fullName>
    </recommendedName>
</protein>
<gene>
    <name evidence="3" type="ORF">PT974_09386</name>
</gene>
<accession>A0ABR0SG05</accession>
<dbReference type="InterPro" id="IPR036188">
    <property type="entry name" value="FAD/NAD-bd_sf"/>
</dbReference>
<keyword evidence="4" id="KW-1185">Reference proteome</keyword>
<dbReference type="Gene3D" id="1.10.405.10">
    <property type="entry name" value="Guanine Nucleotide Dissociation Inhibitor, domain 1"/>
    <property type="match status" value="1"/>
</dbReference>
<comment type="similarity">
    <text evidence="1 2">Belongs to the Rab GDI family.</text>
</comment>
<proteinExistence type="inferred from homology"/>
<dbReference type="PANTHER" id="PTHR11787:SF4">
    <property type="entry name" value="CHM, RAB ESCORT PROTEIN 1"/>
    <property type="match status" value="1"/>
</dbReference>
<comment type="caution">
    <text evidence="3">The sequence shown here is derived from an EMBL/GenBank/DDBJ whole genome shotgun (WGS) entry which is preliminary data.</text>
</comment>
<dbReference type="Gene3D" id="3.50.50.60">
    <property type="entry name" value="FAD/NAD(P)-binding domain"/>
    <property type="match status" value="1"/>
</dbReference>
<reference evidence="3 4" key="1">
    <citation type="submission" date="2024-01" db="EMBL/GenBank/DDBJ databases">
        <title>Complete genome of Cladobotryum mycophilum ATHUM6906.</title>
        <authorList>
            <person name="Christinaki A.C."/>
            <person name="Myridakis A.I."/>
            <person name="Kouvelis V.N."/>
        </authorList>
    </citation>
    <scope>NUCLEOTIDE SEQUENCE [LARGE SCALE GENOMIC DNA]</scope>
    <source>
        <strain evidence="3 4">ATHUM6906</strain>
    </source>
</reference>
<dbReference type="Proteomes" id="UP001338125">
    <property type="component" value="Unassembled WGS sequence"/>
</dbReference>
<dbReference type="SUPFAM" id="SSF51905">
    <property type="entry name" value="FAD/NAD(P)-binding domain"/>
    <property type="match status" value="1"/>
</dbReference>
<evidence type="ECO:0000313" key="4">
    <source>
        <dbReference type="Proteomes" id="UP001338125"/>
    </source>
</evidence>
<organism evidence="3 4">
    <name type="scientific">Cladobotryum mycophilum</name>
    <dbReference type="NCBI Taxonomy" id="491253"/>
    <lineage>
        <taxon>Eukaryota</taxon>
        <taxon>Fungi</taxon>
        <taxon>Dikarya</taxon>
        <taxon>Ascomycota</taxon>
        <taxon>Pezizomycotina</taxon>
        <taxon>Sordariomycetes</taxon>
        <taxon>Hypocreomycetidae</taxon>
        <taxon>Hypocreales</taxon>
        <taxon>Hypocreaceae</taxon>
        <taxon>Cladobotryum</taxon>
    </lineage>
</organism>
<dbReference type="Gene3D" id="3.30.519.10">
    <property type="entry name" value="Guanine Nucleotide Dissociation Inhibitor, domain 2"/>
    <property type="match status" value="1"/>
</dbReference>
<sequence>MESLSDIKWDVVISGTGLQQSLLALALSRSGKNILHVDPNEYYGAAEAALSLQEVDEWAEKHRAAGGDGIFSAAQVTRHEGSEALAFSRAYSLALAPQLIHTRSELLSQLVSSKAFRQIEFLAVGSFYIYQPASDASQPAALSRIPSTREDIFSNTAIPAKSKRSLMKFLKFVLEYTSESHTEVWKPHADEPLSGFLATAFKLDAALQAYIVTLTLSLDGKITVQAGLASIHRHLTSMGVFGAGFAAVYPKWGGLSEVAQVGCRASAVGGAVYMLGVGIKGVQKSLPTEENKEGGLDVALANDVTVKSRRLIQASTGAAADSLRVSRLTAVVNSNLLPLFETVVEGAPTPSVTVIAFPAGSALGEDGSSSDFPIYAMAHSSDAGECPSGQSVIYLSTVSSPNSQDHLGRALSSLLTAAKPGEQTAGPLYQLSYEQTGINGASLSVEENIASFSLPPLDLAFNDSVLGPVKEAWEFIMSDIVSEEREDYMAFKDREGAEIDEDEFDN</sequence>
<dbReference type="InterPro" id="IPR017230">
    <property type="entry name" value="Mrs6"/>
</dbReference>
<evidence type="ECO:0000313" key="3">
    <source>
        <dbReference type="EMBL" id="KAK5991108.1"/>
    </source>
</evidence>
<dbReference type="PRINTS" id="PR00891">
    <property type="entry name" value="RABGDIREP"/>
</dbReference>